<comment type="caution">
    <text evidence="1">The sequence shown here is derived from an EMBL/GenBank/DDBJ whole genome shotgun (WGS) entry which is preliminary data.</text>
</comment>
<reference evidence="1" key="1">
    <citation type="submission" date="2023-03" db="EMBL/GenBank/DDBJ databases">
        <title>Massive genome expansion in bonnet fungi (Mycena s.s.) driven by repeated elements and novel gene families across ecological guilds.</title>
        <authorList>
            <consortium name="Lawrence Berkeley National Laboratory"/>
            <person name="Harder C.B."/>
            <person name="Miyauchi S."/>
            <person name="Viragh M."/>
            <person name="Kuo A."/>
            <person name="Thoen E."/>
            <person name="Andreopoulos B."/>
            <person name="Lu D."/>
            <person name="Skrede I."/>
            <person name="Drula E."/>
            <person name="Henrissat B."/>
            <person name="Morin E."/>
            <person name="Kohler A."/>
            <person name="Barry K."/>
            <person name="LaButti K."/>
            <person name="Morin E."/>
            <person name="Salamov A."/>
            <person name="Lipzen A."/>
            <person name="Mereny Z."/>
            <person name="Hegedus B."/>
            <person name="Baldrian P."/>
            <person name="Stursova M."/>
            <person name="Weitz H."/>
            <person name="Taylor A."/>
            <person name="Grigoriev I.V."/>
            <person name="Nagy L.G."/>
            <person name="Martin F."/>
            <person name="Kauserud H."/>
        </authorList>
    </citation>
    <scope>NUCLEOTIDE SEQUENCE</scope>
    <source>
        <strain evidence="1">CBHHK200</strain>
    </source>
</reference>
<evidence type="ECO:0000313" key="2">
    <source>
        <dbReference type="Proteomes" id="UP001218188"/>
    </source>
</evidence>
<gene>
    <name evidence="1" type="ORF">C8F04DRAFT_1278070</name>
</gene>
<evidence type="ECO:0000313" key="1">
    <source>
        <dbReference type="EMBL" id="KAJ7018145.1"/>
    </source>
</evidence>
<sequence length="335" mass="37227">MTLIAPFRWAPQIDGVCGGPGVPSSDDKIKPQFPFAATMFCVERPVDDTTFNLPTPTMPFPYKHLIDYCTTQQRNALRYDMNFVDDDDPNHKFFLTWSEMQAEKKWHPASDTPCSMCGLFVALFGFGCYFKNTIEPELGSHIICHICKACFRFSDSNPRFDWETMTTTAPPCSCPPGFLACGDAYTDCALHANVPVITPAPAGCVEGRGPLLRSEARETMYQLVFNLHDACDKAKWGTEAKRLANERLAAFNIHYDNFQSDPKWVFPETLAQLFVKPPAKSALNVPSTAKGQTSNAKGVSSPRALAFFTHLDFIFSALTLCSLVKLPAKSGEIKH</sequence>
<organism evidence="1 2">
    <name type="scientific">Mycena alexandri</name>
    <dbReference type="NCBI Taxonomy" id="1745969"/>
    <lineage>
        <taxon>Eukaryota</taxon>
        <taxon>Fungi</taxon>
        <taxon>Dikarya</taxon>
        <taxon>Basidiomycota</taxon>
        <taxon>Agaricomycotina</taxon>
        <taxon>Agaricomycetes</taxon>
        <taxon>Agaricomycetidae</taxon>
        <taxon>Agaricales</taxon>
        <taxon>Marasmiineae</taxon>
        <taxon>Mycenaceae</taxon>
        <taxon>Mycena</taxon>
    </lineage>
</organism>
<protein>
    <submittedName>
        <fullName evidence="1">Uncharacterized protein</fullName>
    </submittedName>
</protein>
<dbReference type="EMBL" id="JARJCM010000354">
    <property type="protein sequence ID" value="KAJ7018145.1"/>
    <property type="molecule type" value="Genomic_DNA"/>
</dbReference>
<keyword evidence="2" id="KW-1185">Reference proteome</keyword>
<name>A0AAD6S1F1_9AGAR</name>
<proteinExistence type="predicted"/>
<dbReference type="Proteomes" id="UP001218188">
    <property type="component" value="Unassembled WGS sequence"/>
</dbReference>
<dbReference type="AlphaFoldDB" id="A0AAD6S1F1"/>
<accession>A0AAD6S1F1</accession>